<feature type="transmembrane region" description="Helical" evidence="8">
    <location>
        <begin position="26"/>
        <end position="47"/>
    </location>
</feature>
<accession>A0A5J5KTR1</accession>
<dbReference type="EMBL" id="SZWF01000041">
    <property type="protein sequence ID" value="KAA9392892.1"/>
    <property type="molecule type" value="Genomic_DNA"/>
</dbReference>
<organism evidence="9 10">
    <name type="scientific">Kocuria coralli</name>
    <dbReference type="NCBI Taxonomy" id="1461025"/>
    <lineage>
        <taxon>Bacteria</taxon>
        <taxon>Bacillati</taxon>
        <taxon>Actinomycetota</taxon>
        <taxon>Actinomycetes</taxon>
        <taxon>Micrococcales</taxon>
        <taxon>Micrococcaceae</taxon>
        <taxon>Kocuria</taxon>
    </lineage>
</organism>
<evidence type="ECO:0000256" key="1">
    <source>
        <dbReference type="ARBA" id="ARBA00004651"/>
    </source>
</evidence>
<keyword evidence="5 8" id="KW-1133">Transmembrane helix</keyword>
<dbReference type="GO" id="GO:0005886">
    <property type="term" value="C:plasma membrane"/>
    <property type="evidence" value="ECO:0007669"/>
    <property type="project" value="UniProtKB-SubCell"/>
</dbReference>
<dbReference type="Proteomes" id="UP000325957">
    <property type="component" value="Unassembled WGS sequence"/>
</dbReference>
<comment type="similarity">
    <text evidence="2">Belongs to the CPA3 antiporters (TC 2.A.63) subunit C family.</text>
</comment>
<protein>
    <submittedName>
        <fullName evidence="9">Cation:proton antiporter</fullName>
    </submittedName>
</protein>
<dbReference type="PANTHER" id="PTHR34583:SF2">
    <property type="entry name" value="ANTIPORTER SUBUNIT MNHC2-RELATED"/>
    <property type="match status" value="1"/>
</dbReference>
<feature type="compositionally biased region" description="Acidic residues" evidence="7">
    <location>
        <begin position="95"/>
        <end position="111"/>
    </location>
</feature>
<sequence>MTIAITIGILVAGAVYLFLQREMLRIILGFILLGHAGNLILIAAGGTSRREEPFGTPGDTGIVADPLPQAFVLTAIVIAFSITIFMLVLAVTGKDDDDTTEPEGDDDDPEFDVSTLPKGIIEAEDITTQSLNLSREKSLSRSRTHQSDNEAQSDLGAENEGGDR</sequence>
<feature type="region of interest" description="Disordered" evidence="7">
    <location>
        <begin position="95"/>
        <end position="164"/>
    </location>
</feature>
<name>A0A5J5KTR1_9MICC</name>
<dbReference type="Gene3D" id="1.10.287.3510">
    <property type="match status" value="1"/>
</dbReference>
<comment type="caution">
    <text evidence="9">The sequence shown here is derived from an EMBL/GenBank/DDBJ whole genome shotgun (WGS) entry which is preliminary data.</text>
</comment>
<feature type="transmembrane region" description="Helical" evidence="8">
    <location>
        <begin position="67"/>
        <end position="91"/>
    </location>
</feature>
<dbReference type="Pfam" id="PF00420">
    <property type="entry name" value="Oxidored_q2"/>
    <property type="match status" value="1"/>
</dbReference>
<evidence type="ECO:0000313" key="10">
    <source>
        <dbReference type="Proteomes" id="UP000325957"/>
    </source>
</evidence>
<evidence type="ECO:0000256" key="3">
    <source>
        <dbReference type="ARBA" id="ARBA00022475"/>
    </source>
</evidence>
<evidence type="ECO:0000313" key="9">
    <source>
        <dbReference type="EMBL" id="KAA9392892.1"/>
    </source>
</evidence>
<comment type="subcellular location">
    <subcellularLocation>
        <location evidence="1">Cell membrane</location>
        <topology evidence="1">Multi-pass membrane protein</topology>
    </subcellularLocation>
</comment>
<evidence type="ECO:0000256" key="8">
    <source>
        <dbReference type="SAM" id="Phobius"/>
    </source>
</evidence>
<keyword evidence="4 8" id="KW-0812">Transmembrane</keyword>
<keyword evidence="6 8" id="KW-0472">Membrane</keyword>
<evidence type="ECO:0000256" key="6">
    <source>
        <dbReference type="ARBA" id="ARBA00023136"/>
    </source>
</evidence>
<dbReference type="InterPro" id="IPR050601">
    <property type="entry name" value="CPA3_antiporter_subunitC"/>
</dbReference>
<dbReference type="PANTHER" id="PTHR34583">
    <property type="entry name" value="ANTIPORTER SUBUNIT MNHC2-RELATED"/>
    <property type="match status" value="1"/>
</dbReference>
<evidence type="ECO:0000256" key="4">
    <source>
        <dbReference type="ARBA" id="ARBA00022692"/>
    </source>
</evidence>
<evidence type="ECO:0000256" key="7">
    <source>
        <dbReference type="SAM" id="MobiDB-lite"/>
    </source>
</evidence>
<reference evidence="9 10" key="1">
    <citation type="submission" date="2019-05" db="EMBL/GenBank/DDBJ databases">
        <title>Kocuria coralli sp. nov., a novel actinobacterium isolated from coral reef seawater.</title>
        <authorList>
            <person name="Li J."/>
        </authorList>
    </citation>
    <scope>NUCLEOTIDE SEQUENCE [LARGE SCALE GENOMIC DNA]</scope>
    <source>
        <strain evidence="9 10">SCSIO 13007</strain>
    </source>
</reference>
<dbReference type="OrthoDB" id="9799219at2"/>
<keyword evidence="3" id="KW-1003">Cell membrane</keyword>
<dbReference type="AlphaFoldDB" id="A0A5J5KTR1"/>
<gene>
    <name evidence="9" type="ORF">FCK90_15050</name>
</gene>
<keyword evidence="10" id="KW-1185">Reference proteome</keyword>
<dbReference type="InterPro" id="IPR039428">
    <property type="entry name" value="NUOK/Mnh_C1-like"/>
</dbReference>
<dbReference type="RefSeq" id="WP_158035122.1">
    <property type="nucleotide sequence ID" value="NZ_ML708640.1"/>
</dbReference>
<evidence type="ECO:0000256" key="2">
    <source>
        <dbReference type="ARBA" id="ARBA00010388"/>
    </source>
</evidence>
<proteinExistence type="inferred from homology"/>
<evidence type="ECO:0000256" key="5">
    <source>
        <dbReference type="ARBA" id="ARBA00022989"/>
    </source>
</evidence>